<feature type="compositionally biased region" description="Basic and acidic residues" evidence="1">
    <location>
        <begin position="21"/>
        <end position="35"/>
    </location>
</feature>
<evidence type="ECO:0000313" key="2">
    <source>
        <dbReference type="EMBL" id="AGC71133.1"/>
    </source>
</evidence>
<protein>
    <submittedName>
        <fullName evidence="2">Uncharacterized protein</fullName>
    </submittedName>
</protein>
<feature type="region of interest" description="Disordered" evidence="1">
    <location>
        <begin position="1"/>
        <end position="35"/>
    </location>
</feature>
<proteinExistence type="predicted"/>
<dbReference type="EMBL" id="JX649863">
    <property type="protein sequence ID" value="AGC71133.1"/>
    <property type="molecule type" value="Genomic_DNA"/>
</dbReference>
<accession>L7VVR0</accession>
<sequence length="106" mass="11797">MSQRVIRTAHRQAARCPPARSGRDDRETKPALHVQRSEARCAHAAALHHRDRHLDASFQKEPDQDCCRAAPQAQGVAHTCHRSDSPKGPLYGRSDTPTVPCRENLS</sequence>
<dbReference type="AlphaFoldDB" id="L7VVR0"/>
<reference evidence="2" key="1">
    <citation type="submission" date="2012-09" db="EMBL/GenBank/DDBJ databases">
        <title>Metagenomic Characterization of a Microbial Community in Wastewater Detects High Levels of Antibiotic Resistance.</title>
        <authorList>
            <person name="Abrams M."/>
            <person name="Caldwell A."/>
            <person name="Vandaei E."/>
            <person name="Lee W."/>
            <person name="Perrott J."/>
            <person name="Khan S.Y."/>
            <person name="Ta J."/>
            <person name="Romero D."/>
            <person name="Nguyen V."/>
            <person name="Pourmand N."/>
            <person name="Ouverney C.C."/>
        </authorList>
    </citation>
    <scope>NUCLEOTIDE SEQUENCE</scope>
</reference>
<evidence type="ECO:0000256" key="1">
    <source>
        <dbReference type="SAM" id="MobiDB-lite"/>
    </source>
</evidence>
<organism evidence="2">
    <name type="scientific">uncultured bacterium A1Q1_fos_18</name>
    <dbReference type="NCBI Taxonomy" id="1256551"/>
    <lineage>
        <taxon>Bacteria</taxon>
        <taxon>environmental samples</taxon>
    </lineage>
</organism>
<name>L7VVR0_9BACT</name>
<feature type="region of interest" description="Disordered" evidence="1">
    <location>
        <begin position="78"/>
        <end position="106"/>
    </location>
</feature>